<evidence type="ECO:0000259" key="11">
    <source>
        <dbReference type="Pfam" id="PF17946"/>
    </source>
</evidence>
<dbReference type="InterPro" id="IPR041500">
    <property type="entry name" value="RecC_C"/>
</dbReference>
<evidence type="ECO:0000256" key="9">
    <source>
        <dbReference type="ARBA" id="ARBA00023204"/>
    </source>
</evidence>
<keyword evidence="6 10" id="KW-0269">Exonuclease</keyword>
<keyword evidence="5 10" id="KW-0347">Helicase</keyword>
<evidence type="ECO:0000256" key="10">
    <source>
        <dbReference type="HAMAP-Rule" id="MF_01486"/>
    </source>
</evidence>
<dbReference type="NCBIfam" id="TIGR01450">
    <property type="entry name" value="recC"/>
    <property type="match status" value="1"/>
</dbReference>
<keyword evidence="13" id="KW-1185">Reference proteome</keyword>
<comment type="caution">
    <text evidence="12">The sequence shown here is derived from an EMBL/GenBank/DDBJ whole genome shotgun (WGS) entry which is preliminary data.</text>
</comment>
<dbReference type="Pfam" id="PF17946">
    <property type="entry name" value="RecC_C"/>
    <property type="match status" value="1"/>
</dbReference>
<dbReference type="RefSeq" id="WP_149432459.1">
    <property type="nucleotide sequence ID" value="NZ_VLNY01000014.1"/>
</dbReference>
<keyword evidence="3 10" id="KW-0227">DNA damage</keyword>
<dbReference type="HAMAP" id="MF_01486">
    <property type="entry name" value="RecC"/>
    <property type="match status" value="1"/>
</dbReference>
<accession>A0A5A7S7C4</accession>
<keyword evidence="7 10" id="KW-0067">ATP-binding</keyword>
<comment type="subunit">
    <text evidence="10">Heterotrimer of RecB, RecC and RecD. All subunits contribute to DNA-binding.</text>
</comment>
<dbReference type="Pfam" id="PF04257">
    <property type="entry name" value="Exonuc_V_gamma"/>
    <property type="match status" value="1"/>
</dbReference>
<dbReference type="SUPFAM" id="SSF52980">
    <property type="entry name" value="Restriction endonuclease-like"/>
    <property type="match status" value="1"/>
</dbReference>
<dbReference type="InterPro" id="IPR011335">
    <property type="entry name" value="Restrct_endonuc-II-like"/>
</dbReference>
<evidence type="ECO:0000256" key="6">
    <source>
        <dbReference type="ARBA" id="ARBA00022839"/>
    </source>
</evidence>
<dbReference type="Gene3D" id="3.40.50.300">
    <property type="entry name" value="P-loop containing nucleotide triphosphate hydrolases"/>
    <property type="match status" value="2"/>
</dbReference>
<dbReference type="OrthoDB" id="9762834at2"/>
<dbReference type="PIRSF" id="PIRSF000980">
    <property type="entry name" value="RecC"/>
    <property type="match status" value="1"/>
</dbReference>
<keyword evidence="2 10" id="KW-0547">Nucleotide-binding</keyword>
<evidence type="ECO:0000313" key="12">
    <source>
        <dbReference type="EMBL" id="KAA0020078.1"/>
    </source>
</evidence>
<comment type="miscellaneous">
    <text evidence="10">In the RecBCD complex, RecB has a slow 3'-5' helicase, an exonuclease activity and loads RecA onto ssDNA, RecD has a fast 5'-3' helicase activity, while RecC stimulates the ATPase and processivity of the RecB helicase and contributes to recognition of the Chi site.</text>
</comment>
<dbReference type="GO" id="GO:0003678">
    <property type="term" value="F:DNA helicase activity"/>
    <property type="evidence" value="ECO:0007669"/>
    <property type="project" value="UniProtKB-UniRule"/>
</dbReference>
<dbReference type="Gene3D" id="3.40.50.10930">
    <property type="match status" value="1"/>
</dbReference>
<dbReference type="Gene3D" id="1.10.10.160">
    <property type="match status" value="1"/>
</dbReference>
<evidence type="ECO:0000256" key="1">
    <source>
        <dbReference type="ARBA" id="ARBA00022722"/>
    </source>
</evidence>
<keyword evidence="1 10" id="KW-0540">Nuclease</keyword>
<dbReference type="PANTHER" id="PTHR30591">
    <property type="entry name" value="RECBCD ENZYME SUBUNIT RECC"/>
    <property type="match status" value="1"/>
</dbReference>
<dbReference type="GO" id="GO:0003677">
    <property type="term" value="F:DNA binding"/>
    <property type="evidence" value="ECO:0007669"/>
    <property type="project" value="UniProtKB-UniRule"/>
</dbReference>
<dbReference type="InterPro" id="IPR006697">
    <property type="entry name" value="RecC"/>
</dbReference>
<dbReference type="GO" id="GO:0000724">
    <property type="term" value="P:double-strand break repair via homologous recombination"/>
    <property type="evidence" value="ECO:0007669"/>
    <property type="project" value="UniProtKB-UniRule"/>
</dbReference>
<dbReference type="AlphaFoldDB" id="A0A5A7S7C4"/>
<keyword evidence="9 10" id="KW-0234">DNA repair</keyword>
<name>A0A5A7S7C4_9NOCA</name>
<comment type="similarity">
    <text evidence="10">Belongs to the RecC family.</text>
</comment>
<dbReference type="SUPFAM" id="SSF52540">
    <property type="entry name" value="P-loop containing nucleoside triphosphate hydrolases"/>
    <property type="match status" value="2"/>
</dbReference>
<evidence type="ECO:0000256" key="3">
    <source>
        <dbReference type="ARBA" id="ARBA00022763"/>
    </source>
</evidence>
<evidence type="ECO:0000256" key="7">
    <source>
        <dbReference type="ARBA" id="ARBA00022840"/>
    </source>
</evidence>
<dbReference type="GO" id="GO:0008854">
    <property type="term" value="F:exodeoxyribonuclease V activity"/>
    <property type="evidence" value="ECO:0007669"/>
    <property type="project" value="InterPro"/>
</dbReference>
<sequence length="1090" mass="118638">MLTVHRAERSSTLASALSDVLRAPLEDPFAREVIAVPAKGVERWLNQRLATNLGAVDGDGVAANIDFPSTTRLVDDAIAAAAGMSADDDPWSPSHMLWGLLDVIDRSIGEPWCAVLAKHLGDGVDEHRAGRRYGTAAQLSALFRSYGAQRPAMSVDWAAGRDTDGAGSALDDDLLWQAELWRRLRDHLGSASPAERLESACDALRARPDLVDLPPRLSLFGPTRLATDQLAVIAALAAHRDVHLWLPHPSPAMWDTLARSDRPTRRAQDRSSQAVQHPLLASLARDVRELQSRLATVEFEDIYHPGDQAVDSVLGRIQADVAHDRLPEATVELDRSVQVHACHGPSRQVEVLRESLLHLFEDDPTLEPRDVLVMCPDVDTYAPLILAAFGQGVLGHPGHRLRVRLADRGLRQTNPLLATLSALLELAGGRVTASSVLDLAAAMPVRTRFGFSDDDLERLREWTAESGARWGIGLRQRAAYDLADFRQNTFNTAVDRILLGAAADESSNEWLDLALPLDDVDSNDIDLAGRFAELVDRLAVTLRDLQGPQLATTWMTVLRRGLDLLTDVGTADAWQVAQCRRELASVVEHSDGVELRLQDVRAMLTRALAGRPTRANFRTGELTVCTMVPMRSVPHRVVVLLGLDDEVFPRTGGVDGDDVLARDPVPGERHTRSEDRQLLLDALMSAGERLLLFYTGADPVSGAVRPPAVPLSDVIDAVAASVTSEPEAVVRRHPLQPFDPRNFDAAAPFSFDRDALHGALASRTVPQPIPPLLPVALPAQPAGDVDLVDLIAFLQHPTQGFLRQRIGVRVPELDDDIVDALTVELGGLDKWDIGDRMLSSMLDGGELADFTAAEWRRGTLPPFRQGSRQLEDIERSVGLLAQVSRPVHDGTPDTVDVSIDLGGGRRLNGAISGVYGTTIARTSYSRLAPKHRIAGWVSLLATHVQHPEQGWQAVSTGRGQFGRPTWRSTLAVPADPIEELRRLVDLRDRGLREPLPVAPASSSIYADRRVRGASPADALATADKEWSSKFGEANDRHLAFAHGPDLALAQLGSDSPIGDEATWADESTRFGAFARRLWDGLLSNETVGQP</sequence>
<comment type="function">
    <text evidence="10">A helicase/nuclease that prepares dsDNA breaks (DSB) for recombinational DNA repair. Binds to DSBs and unwinds DNA via a highly rapid and processive ATP-dependent bidirectional helicase activity. Unwinds dsDNA until it encounters a Chi (crossover hotspot instigator) sequence from the 3' direction. Cuts ssDNA a few nucleotides 3' to the Chi site. The properties and activities of the enzyme are changed at Chi. The Chi-altered holoenzyme produces a long 3'-ssDNA overhang and facilitates RecA-binding to the ssDNA for homologous DNA recombination and repair. Holoenzyme degrades any linearized DNA that is unable to undergo homologous recombination. In the holoenzyme this subunit recognizes the wild-type Chi sequence, and when added to isolated RecB increases its ATP-dependent helicase processivity.</text>
</comment>
<gene>
    <name evidence="10 12" type="primary">recC</name>
    <name evidence="12" type="ORF">FOY51_22215</name>
</gene>
<feature type="domain" description="RecC C-terminal" evidence="11">
    <location>
        <begin position="783"/>
        <end position="1008"/>
    </location>
</feature>
<keyword evidence="4 10" id="KW-0378">Hydrolase</keyword>
<evidence type="ECO:0000256" key="4">
    <source>
        <dbReference type="ARBA" id="ARBA00022801"/>
    </source>
</evidence>
<keyword evidence="8 10" id="KW-0238">DNA-binding</keyword>
<dbReference type="PANTHER" id="PTHR30591:SF1">
    <property type="entry name" value="RECBCD ENZYME SUBUNIT RECC"/>
    <property type="match status" value="1"/>
</dbReference>
<evidence type="ECO:0000256" key="8">
    <source>
        <dbReference type="ARBA" id="ARBA00023125"/>
    </source>
</evidence>
<protein>
    <recommendedName>
        <fullName evidence="10">RecBCD enzyme subunit RecC</fullName>
    </recommendedName>
    <alternativeName>
        <fullName evidence="10">Exonuclease V subunit RecC</fullName>
        <shortName evidence="10">ExoV subunit RecC</shortName>
    </alternativeName>
    <alternativeName>
        <fullName evidence="10">Helicase/nuclease RecBCD subunit RecC</fullName>
    </alternativeName>
</protein>
<dbReference type="GO" id="GO:0005524">
    <property type="term" value="F:ATP binding"/>
    <property type="evidence" value="ECO:0007669"/>
    <property type="project" value="UniProtKB-UniRule"/>
</dbReference>
<evidence type="ECO:0000313" key="13">
    <source>
        <dbReference type="Proteomes" id="UP000322244"/>
    </source>
</evidence>
<evidence type="ECO:0000256" key="2">
    <source>
        <dbReference type="ARBA" id="ARBA00022741"/>
    </source>
</evidence>
<organism evidence="12 13">
    <name type="scientific">Antrihabitans cavernicola</name>
    <dbReference type="NCBI Taxonomy" id="2495913"/>
    <lineage>
        <taxon>Bacteria</taxon>
        <taxon>Bacillati</taxon>
        <taxon>Actinomycetota</taxon>
        <taxon>Actinomycetes</taxon>
        <taxon>Mycobacteriales</taxon>
        <taxon>Nocardiaceae</taxon>
        <taxon>Antrihabitans</taxon>
    </lineage>
</organism>
<dbReference type="InterPro" id="IPR027417">
    <property type="entry name" value="P-loop_NTPase"/>
</dbReference>
<dbReference type="EMBL" id="VLNY01000014">
    <property type="protein sequence ID" value="KAA0020078.1"/>
    <property type="molecule type" value="Genomic_DNA"/>
</dbReference>
<reference evidence="12 13" key="1">
    <citation type="submission" date="2019-07" db="EMBL/GenBank/DDBJ databases">
        <title>Rhodococcus cavernicolus sp. nov., isolated from a cave.</title>
        <authorList>
            <person name="Lee S.D."/>
        </authorList>
    </citation>
    <scope>NUCLEOTIDE SEQUENCE [LARGE SCALE GENOMIC DNA]</scope>
    <source>
        <strain evidence="12 13">C1-24</strain>
    </source>
</reference>
<evidence type="ECO:0000256" key="5">
    <source>
        <dbReference type="ARBA" id="ARBA00022806"/>
    </source>
</evidence>
<dbReference type="GO" id="GO:0009338">
    <property type="term" value="C:exodeoxyribonuclease V complex"/>
    <property type="evidence" value="ECO:0007669"/>
    <property type="project" value="InterPro"/>
</dbReference>
<dbReference type="Proteomes" id="UP000322244">
    <property type="component" value="Unassembled WGS sequence"/>
</dbReference>
<dbReference type="InterPro" id="IPR013986">
    <property type="entry name" value="DExx_box_DNA_helicase_dom_sf"/>
</dbReference>
<proteinExistence type="inferred from homology"/>